<reference evidence="2 3" key="1">
    <citation type="submission" date="2015-10" db="EMBL/GenBank/DDBJ databases">
        <authorList>
            <person name="Millard A."/>
        </authorList>
    </citation>
    <scope>NUCLEOTIDE SEQUENCE [LARGE SCALE GENOMIC DNA]</scope>
</reference>
<dbReference type="GeneID" id="26647645"/>
<accession>A0A0M7RDZ6</accession>
<dbReference type="EMBL" id="LN887948">
    <property type="protein sequence ID" value="CUR48911.1"/>
    <property type="molecule type" value="Genomic_DNA"/>
</dbReference>
<proteinExistence type="predicted"/>
<organism evidence="2 3">
    <name type="scientific">Escherichia phage slur09</name>
    <dbReference type="NCBI Taxonomy" id="1728958"/>
    <lineage>
        <taxon>Viruses</taxon>
        <taxon>Duplodnaviria</taxon>
        <taxon>Heunggongvirae</taxon>
        <taxon>Uroviricota</taxon>
        <taxon>Caudoviricetes</taxon>
        <taxon>Demerecviridae</taxon>
        <taxon>Markadamsvirinae</taxon>
        <taxon>Tequintavirus</taxon>
        <taxon>Tequintavirus slur09</taxon>
    </lineage>
</organism>
<protein>
    <recommendedName>
        <fullName evidence="1">Bacteriophage T5 Orf172 DNA-binding domain-containing protein</fullName>
    </recommendedName>
</protein>
<feature type="domain" description="Bacteriophage T5 Orf172 DNA-binding" evidence="1">
    <location>
        <begin position="129"/>
        <end position="226"/>
    </location>
</feature>
<dbReference type="Pfam" id="PF10544">
    <property type="entry name" value="T5orf172"/>
    <property type="match status" value="1"/>
</dbReference>
<name>A0A0M7RDZ6_9CAUD</name>
<evidence type="ECO:0000313" key="2">
    <source>
        <dbReference type="EMBL" id="CUR48911.1"/>
    </source>
</evidence>
<dbReference type="KEGG" id="vg:26647645"/>
<evidence type="ECO:0000313" key="3">
    <source>
        <dbReference type="Proteomes" id="UP000202151"/>
    </source>
</evidence>
<dbReference type="OrthoDB" id="11869at10239"/>
<dbReference type="RefSeq" id="YP_009202071.1">
    <property type="nucleotide sequence ID" value="NC_028840.1"/>
</dbReference>
<evidence type="ECO:0000259" key="1">
    <source>
        <dbReference type="Pfam" id="PF10544"/>
    </source>
</evidence>
<dbReference type="Proteomes" id="UP000202151">
    <property type="component" value="Segment"/>
</dbReference>
<dbReference type="InterPro" id="IPR018306">
    <property type="entry name" value="Phage_T5_Orf172_DNA-bd"/>
</dbReference>
<sequence length="242" mass="28703">MDDLRAEINKKLREEARRFPLKNFLKSNGSTNITKIRQLHPDFQQEALNLIFIRKALKVQKEEYGYERVNYKTANQLVEIWCYKHKGYFMQTARSHLDGHGCLQCARESNLNTPIEKPEVEEDVQFPTYLYIFSNKDQSRKKLKTKIGVSREPHQRFKNLEYDKLRVPGFEDMEVFGIYQYKKGSKELAYKIEHQAHKFFENKFANHYKFDGAKEIFNIKAVEAEKYLLSQGCIKIYPTPNS</sequence>
<keyword evidence="3" id="KW-1185">Reference proteome</keyword>
<gene>
    <name evidence="2" type="ORF">SLUR09_00025</name>
</gene>